<dbReference type="OrthoDB" id="5233at2"/>
<accession>A0A372KJ24</accession>
<dbReference type="EMBL" id="QVQZ01000047">
    <property type="protein sequence ID" value="RFU52250.1"/>
    <property type="molecule type" value="Genomic_DNA"/>
</dbReference>
<keyword evidence="1" id="KW-0812">Transmembrane</keyword>
<dbReference type="EMBL" id="QVQY01000047">
    <property type="protein sequence ID" value="RFU50088.1"/>
    <property type="molecule type" value="Genomic_DNA"/>
</dbReference>
<evidence type="ECO:0000313" key="6">
    <source>
        <dbReference type="Proteomes" id="UP000262901"/>
    </source>
</evidence>
<dbReference type="Pfam" id="PF10947">
    <property type="entry name" value="DUF2628"/>
    <property type="match status" value="1"/>
</dbReference>
<proteinExistence type="predicted"/>
<gene>
    <name evidence="2" type="ORF">DDV21_010050</name>
    <name evidence="3" type="ORF">DDV22_10525</name>
    <name evidence="4" type="ORF">DDV23_10700</name>
</gene>
<evidence type="ECO:0000313" key="7">
    <source>
        <dbReference type="Proteomes" id="UP000264056"/>
    </source>
</evidence>
<dbReference type="EMBL" id="CP031733">
    <property type="protein sequence ID" value="AXQ79393.1"/>
    <property type="molecule type" value="Genomic_DNA"/>
</dbReference>
<evidence type="ECO:0000313" key="5">
    <source>
        <dbReference type="Proteomes" id="UP000246115"/>
    </source>
</evidence>
<evidence type="ECO:0000256" key="1">
    <source>
        <dbReference type="SAM" id="Phobius"/>
    </source>
</evidence>
<keyword evidence="1" id="KW-1133">Transmembrane helix</keyword>
<reference evidence="3 7" key="1">
    <citation type="submission" date="2018-08" db="EMBL/GenBank/DDBJ databases">
        <title>Draft genome of Streptococcus sp .nov. Z2.</title>
        <authorList>
            <person name="Tian Z."/>
        </authorList>
    </citation>
    <scope>NUCLEOTIDE SEQUENCE [LARGE SCALE GENOMIC DNA]</scope>
    <source>
        <strain evidence="3 7">Z2</strain>
    </source>
</reference>
<organism evidence="4 6">
    <name type="scientific">Streptococcus chenjunshii</name>
    <dbReference type="NCBI Taxonomy" id="2173853"/>
    <lineage>
        <taxon>Bacteria</taxon>
        <taxon>Bacillati</taxon>
        <taxon>Bacillota</taxon>
        <taxon>Bacilli</taxon>
        <taxon>Lactobacillales</taxon>
        <taxon>Streptococcaceae</taxon>
        <taxon>Streptococcus</taxon>
    </lineage>
</organism>
<keyword evidence="7" id="KW-1185">Reference proteome</keyword>
<accession>A0A346NEE8</accession>
<name>A0A372KJ24_9STRE</name>
<dbReference type="Proteomes" id="UP000262901">
    <property type="component" value="Unassembled WGS sequence"/>
</dbReference>
<feature type="transmembrane region" description="Helical" evidence="1">
    <location>
        <begin position="39"/>
        <end position="57"/>
    </location>
</feature>
<evidence type="ECO:0000313" key="3">
    <source>
        <dbReference type="EMBL" id="RFU50088.1"/>
    </source>
</evidence>
<dbReference type="RefSeq" id="WP_116879090.1">
    <property type="nucleotide sequence ID" value="NZ_CP031733.1"/>
</dbReference>
<keyword evidence="1" id="KW-0472">Membrane</keyword>
<sequence>MKVTLKNKENEEKKVPIGISWTTFFFGPFVPLFRRDWKWFGIMLGVTFVVAAIFIALDIETGGGVVGVAFSFIYNRLYCQDLLKKGWQPATEEDTQLINEKVN</sequence>
<reference evidence="4 6" key="2">
    <citation type="submission" date="2018-08" db="EMBL/GenBank/DDBJ databases">
        <title>Draft genome of Streptococcus sp. nov. Z1.</title>
        <authorList>
            <person name="Tian Z."/>
        </authorList>
    </citation>
    <scope>NUCLEOTIDE SEQUENCE [LARGE SCALE GENOMIC DNA]</scope>
    <source>
        <strain evidence="4">Z1</strain>
        <strain evidence="6">Z1(2018)</strain>
    </source>
</reference>
<dbReference type="KEGG" id="schj:DDV21_010050"/>
<reference evidence="5" key="3">
    <citation type="submission" date="2018-08" db="EMBL/GenBank/DDBJ databases">
        <title>Streptococcus chenjunshii sp. nov., isolated from stools sample of the Tibetan antelope in the Qinghai-Tibet plateau, China.</title>
        <authorList>
            <person name="Tian Z."/>
        </authorList>
    </citation>
    <scope>NUCLEOTIDE SEQUENCE [LARGE SCALE GENOMIC DNA]</scope>
    <source>
        <strain evidence="5">Z15</strain>
    </source>
</reference>
<dbReference type="Proteomes" id="UP000246115">
    <property type="component" value="Chromosome"/>
</dbReference>
<feature type="transmembrane region" description="Helical" evidence="1">
    <location>
        <begin position="15"/>
        <end position="33"/>
    </location>
</feature>
<reference evidence="2" key="4">
    <citation type="journal article" date="2019" name="Int. J. Syst. Evol. Microbiol.">
        <title>Streptococcus chenjunshii sp. nov. isolated from feces of Tibetan antelopes.</title>
        <authorList>
            <person name="Tian Z."/>
            <person name="Lu S."/>
            <person name="Jin D."/>
            <person name="Yang J."/>
            <person name="Pu J."/>
            <person name="Lai X.H."/>
            <person name="Bai X.N."/>
            <person name="Wu X.M."/>
            <person name="Li J."/>
            <person name="Wang S."/>
            <person name="Xu J."/>
        </authorList>
    </citation>
    <scope>NUCLEOTIDE SEQUENCE</scope>
    <source>
        <strain evidence="2">Z15</strain>
    </source>
</reference>
<dbReference type="Proteomes" id="UP000264056">
    <property type="component" value="Unassembled WGS sequence"/>
</dbReference>
<evidence type="ECO:0000313" key="2">
    <source>
        <dbReference type="EMBL" id="AXQ79393.1"/>
    </source>
</evidence>
<evidence type="ECO:0000313" key="4">
    <source>
        <dbReference type="EMBL" id="RFU52250.1"/>
    </source>
</evidence>
<dbReference type="InterPro" id="IPR024399">
    <property type="entry name" value="DUF2628"/>
</dbReference>
<dbReference type="AlphaFoldDB" id="A0A372KJ24"/>
<protein>
    <submittedName>
        <fullName evidence="4">DUF2628 domain-containing protein</fullName>
    </submittedName>
</protein>